<feature type="transmembrane region" description="Helical" evidence="18">
    <location>
        <begin position="651"/>
        <end position="671"/>
    </location>
</feature>
<keyword evidence="15 16" id="KW-0407">Ion channel</keyword>
<evidence type="ECO:0000313" key="22">
    <source>
        <dbReference type="EMBL" id="CAD7454156.1"/>
    </source>
</evidence>
<dbReference type="InterPro" id="IPR052192">
    <property type="entry name" value="Insect_Ionotropic_Sensory_Rcpt"/>
</dbReference>
<gene>
    <name evidence="22" type="ORF">TTEB3V08_LOCUS2270</name>
</gene>
<feature type="compositionally biased region" description="Low complexity" evidence="17">
    <location>
        <begin position="66"/>
        <end position="77"/>
    </location>
</feature>
<dbReference type="Gene3D" id="1.10.287.70">
    <property type="match status" value="1"/>
</dbReference>
<keyword evidence="14 16" id="KW-0739">Sodium transport</keyword>
<evidence type="ECO:0000256" key="8">
    <source>
        <dbReference type="ARBA" id="ARBA00022989"/>
    </source>
</evidence>
<dbReference type="Pfam" id="PF00858">
    <property type="entry name" value="ASC"/>
    <property type="match status" value="2"/>
</dbReference>
<dbReference type="EMBL" id="OE000524">
    <property type="protein sequence ID" value="CAD7454156.1"/>
    <property type="molecule type" value="Genomic_DNA"/>
</dbReference>
<dbReference type="InterPro" id="IPR031622">
    <property type="entry name" value="Znf-SCNM1"/>
</dbReference>
<feature type="domain" description="Sodium channel modifier 1 zinc-finger" evidence="20">
    <location>
        <begin position="1768"/>
        <end position="1793"/>
    </location>
</feature>
<dbReference type="InterPro" id="IPR001873">
    <property type="entry name" value="ENaC"/>
</dbReference>
<dbReference type="GO" id="GO:0050906">
    <property type="term" value="P:detection of stimulus involved in sensory perception"/>
    <property type="evidence" value="ECO:0007669"/>
    <property type="project" value="UniProtKB-ARBA"/>
</dbReference>
<keyword evidence="6" id="KW-1003">Cell membrane</keyword>
<evidence type="ECO:0000259" key="20">
    <source>
        <dbReference type="Pfam" id="PF15803"/>
    </source>
</evidence>
<dbReference type="Pfam" id="PF15805">
    <property type="entry name" value="SCNM1_acidic"/>
    <property type="match status" value="1"/>
</dbReference>
<accession>A0A7R9IB21</accession>
<keyword evidence="9" id="KW-0915">Sodium</keyword>
<comment type="similarity">
    <text evidence="3">Belongs to the glutamate-gated ion channel (TC 1.A.10.1) family.</text>
</comment>
<organism evidence="22">
    <name type="scientific">Timema tahoe</name>
    <dbReference type="NCBI Taxonomy" id="61484"/>
    <lineage>
        <taxon>Eukaryota</taxon>
        <taxon>Metazoa</taxon>
        <taxon>Ecdysozoa</taxon>
        <taxon>Arthropoda</taxon>
        <taxon>Hexapoda</taxon>
        <taxon>Insecta</taxon>
        <taxon>Pterygota</taxon>
        <taxon>Neoptera</taxon>
        <taxon>Polyneoptera</taxon>
        <taxon>Phasmatodea</taxon>
        <taxon>Timematodea</taxon>
        <taxon>Timematoidea</taxon>
        <taxon>Timematidae</taxon>
        <taxon>Timema</taxon>
    </lineage>
</organism>
<keyword evidence="5 16" id="KW-0894">Sodium channel</keyword>
<evidence type="ECO:0000256" key="1">
    <source>
        <dbReference type="ARBA" id="ARBA00004651"/>
    </source>
</evidence>
<dbReference type="GO" id="GO:0005272">
    <property type="term" value="F:sodium channel activity"/>
    <property type="evidence" value="ECO:0007669"/>
    <property type="project" value="UniProtKB-KW"/>
</dbReference>
<keyword evidence="8 18" id="KW-1133">Transmembrane helix</keyword>
<evidence type="ECO:0000256" key="2">
    <source>
        <dbReference type="ARBA" id="ARBA00007193"/>
    </source>
</evidence>
<comment type="similarity">
    <text evidence="2 16">Belongs to the amiloride-sensitive sodium channel (TC 1.A.6) family.</text>
</comment>
<evidence type="ECO:0000256" key="5">
    <source>
        <dbReference type="ARBA" id="ARBA00022461"/>
    </source>
</evidence>
<evidence type="ECO:0000256" key="6">
    <source>
        <dbReference type="ARBA" id="ARBA00022475"/>
    </source>
</evidence>
<dbReference type="Pfam" id="PF15803">
    <property type="entry name" value="zf-SCNM1"/>
    <property type="match status" value="1"/>
</dbReference>
<dbReference type="SUPFAM" id="SSF53850">
    <property type="entry name" value="Periplasmic binding protein-like II"/>
    <property type="match status" value="2"/>
</dbReference>
<feature type="transmembrane region" description="Helical" evidence="18">
    <location>
        <begin position="1447"/>
        <end position="1465"/>
    </location>
</feature>
<evidence type="ECO:0000256" key="3">
    <source>
        <dbReference type="ARBA" id="ARBA00008685"/>
    </source>
</evidence>
<keyword evidence="12" id="KW-0675">Receptor</keyword>
<evidence type="ECO:0000256" key="16">
    <source>
        <dbReference type="RuleBase" id="RU000679"/>
    </source>
</evidence>
<dbReference type="InterPro" id="IPR001320">
    <property type="entry name" value="Iontro_rcpt_C"/>
</dbReference>
<evidence type="ECO:0000256" key="15">
    <source>
        <dbReference type="ARBA" id="ARBA00023303"/>
    </source>
</evidence>
<keyword evidence="13" id="KW-0325">Glycoprotein</keyword>
<keyword evidence="7 16" id="KW-0812">Transmembrane</keyword>
<dbReference type="Gene3D" id="1.10.287.770">
    <property type="entry name" value="YojJ-like"/>
    <property type="match status" value="1"/>
</dbReference>
<keyword evidence="4 16" id="KW-0813">Transport</keyword>
<feature type="transmembrane region" description="Helical" evidence="18">
    <location>
        <begin position="1234"/>
        <end position="1256"/>
    </location>
</feature>
<keyword evidence="10 16" id="KW-0406">Ion transport</keyword>
<evidence type="ECO:0000256" key="4">
    <source>
        <dbReference type="ARBA" id="ARBA00022448"/>
    </source>
</evidence>
<feature type="transmembrane region" description="Helical" evidence="18">
    <location>
        <begin position="1477"/>
        <end position="1494"/>
    </location>
</feature>
<evidence type="ECO:0000256" key="9">
    <source>
        <dbReference type="ARBA" id="ARBA00023053"/>
    </source>
</evidence>
<name>A0A7R9IB21_9NEOP</name>
<feature type="region of interest" description="Disordered" evidence="17">
    <location>
        <begin position="66"/>
        <end position="92"/>
    </location>
</feature>
<dbReference type="GO" id="GO:0005886">
    <property type="term" value="C:plasma membrane"/>
    <property type="evidence" value="ECO:0007669"/>
    <property type="project" value="UniProtKB-SubCell"/>
</dbReference>
<evidence type="ECO:0000256" key="12">
    <source>
        <dbReference type="ARBA" id="ARBA00023170"/>
    </source>
</evidence>
<evidence type="ECO:0000256" key="14">
    <source>
        <dbReference type="ARBA" id="ARBA00023201"/>
    </source>
</evidence>
<protein>
    <submittedName>
        <fullName evidence="22">Uncharacterized protein</fullName>
    </submittedName>
</protein>
<comment type="subcellular location">
    <subcellularLocation>
        <location evidence="1">Cell membrane</location>
        <topology evidence="1">Multi-pass membrane protein</topology>
    </subcellularLocation>
</comment>
<feature type="transmembrane region" description="Helical" evidence="18">
    <location>
        <begin position="1506"/>
        <end position="1524"/>
    </location>
</feature>
<reference evidence="22" key="1">
    <citation type="submission" date="2020-11" db="EMBL/GenBank/DDBJ databases">
        <authorList>
            <person name="Tran Van P."/>
        </authorList>
    </citation>
    <scope>NUCLEOTIDE SEQUENCE</scope>
</reference>
<dbReference type="Gene3D" id="3.40.190.10">
    <property type="entry name" value="Periplasmic binding protein-like II"/>
    <property type="match status" value="2"/>
</dbReference>
<evidence type="ECO:0000256" key="18">
    <source>
        <dbReference type="SAM" id="Phobius"/>
    </source>
</evidence>
<keyword evidence="11 18" id="KW-0472">Membrane</keyword>
<proteinExistence type="inferred from homology"/>
<feature type="domain" description="Ionotropic glutamate receptor C-terminal" evidence="19">
    <location>
        <begin position="1446"/>
        <end position="1702"/>
    </location>
</feature>
<evidence type="ECO:0000259" key="19">
    <source>
        <dbReference type="Pfam" id="PF00060"/>
    </source>
</evidence>
<evidence type="ECO:0000256" key="17">
    <source>
        <dbReference type="SAM" id="MobiDB-lite"/>
    </source>
</evidence>
<evidence type="ECO:0000256" key="13">
    <source>
        <dbReference type="ARBA" id="ARBA00023180"/>
    </source>
</evidence>
<evidence type="ECO:0000259" key="21">
    <source>
        <dbReference type="Pfam" id="PF15805"/>
    </source>
</evidence>
<evidence type="ECO:0000256" key="11">
    <source>
        <dbReference type="ARBA" id="ARBA00023136"/>
    </source>
</evidence>
<feature type="domain" description="Sodium channel modifier 1 acidic C-terminal" evidence="21">
    <location>
        <begin position="1967"/>
        <end position="2010"/>
    </location>
</feature>
<dbReference type="PANTHER" id="PTHR42643:SF24">
    <property type="entry name" value="IONOTROPIC RECEPTOR 60A"/>
    <property type="match status" value="1"/>
</dbReference>
<dbReference type="InterPro" id="IPR031625">
    <property type="entry name" value="SCNM1_acidic"/>
</dbReference>
<evidence type="ECO:0000256" key="7">
    <source>
        <dbReference type="ARBA" id="ARBA00022692"/>
    </source>
</evidence>
<dbReference type="PANTHER" id="PTHR42643">
    <property type="entry name" value="IONOTROPIC RECEPTOR 20A-RELATED"/>
    <property type="match status" value="1"/>
</dbReference>
<evidence type="ECO:0000256" key="10">
    <source>
        <dbReference type="ARBA" id="ARBA00023065"/>
    </source>
</evidence>
<sequence length="2011" mass="227839">MMSHRAKLSHQPTISFVQTVLEPHPHAQTVPQQFLPSVLEPHPYAQTIPQPFLQVSSSRTLTIKQSHSLSSVSRSNSPTAFPPSVLEPHPHAQTVPQPFLRVSSSRTLTIKQSHSVFSECPLAAPSRSNSPTAFSPSVLEPHAQTVPQPFLRVSSSRTLTLKQSHSIFSESAPSRSNSPTAFSPNVLESRAQTVPQPFLRVSLSRTLKQSHSLFSLAFRNHPLFNHSHDQVFLYKCTWSKLSATVGHLDNHVYIKKMADLVLEGIGAVADILIQEVENRKKKKAEECKPTSRHPCLPEMKESWWRTSKKNGLIRFRAWEYFKDFSGNTSIHGIKYLGEENRHVFEKVCWVVFLLLSVGFCSHLIFKVWVKWNSSPVIVSFNEKSTPVWEIPFPAVTICSETKARQTLFNFTEAIMIYHLGNFTESELQKLGDVSLLCDKQYMKGDLLTNESVVNFYREFQYEWMRHGRSASNWSLERGYSPSSPVETYPYRALGAGYTAGLTTLLRSFSMDIDYLCKGAVPGFRDLQICRCAGQEAGYAIPRQEVKASHKSPVPEVERELHNQVKNSSAMTCDCLPACTGLQYDGETSSAHFDWESLLPAYNLSVNDPAYLGCGRSNDYSYNLPECSEVGDEVRFIPINHCICSSANCGGLLGLFMGISMLSLLEIFYYLTIRLSCDRNMRDWLEPRLGRTGTSLRHCRNNKMASENQIKEFSSDQSCIQFLTLGSDSEDRVLSGISLQTLHGLVVSDKTPSFDKEHKIFCKNLIAVCENYEQLSWINSWRSVDKFYVTSSGKMLIFYYGDIGLINYSNFTFASVIALFLAGGSPKGSKYQILNVGNGRVYGKRERARGLETTNPKISESINISLYECPPFVTYHQLDDNRSGVRYDGIEVRIIRAILGERVVNWKPLPDVLSKISKHTKVSLELQRGQADVGLCSMWLTNGRLAKIDMTIPWERVSLTFLVPRPKRLPSRMILYLAWDGKSWRNFLISVISFVLVLWMFSKTSPGEKEQLKLINGFFDVVAISVTNSPSADPLPNSLGVLFLSWSFFSLLATTSYSTEYTSLLASPPYSSSVDSVRELVSEGLYWGDVIDGVKGMLHYTDDKYIVEFVGRFRLETGEGQREERVARGDYAVFSQVMEDLLVESNLLSVTVRGKMMVMKEPLMTLLISIGLRKNSRYKRWFDEKISWMAEAGLINHWREDVVRRYRLYYMKDMFRILVNEDEPEPLSAESLEGAFYLVCLGLILAGVVFILELGTVDRIEPYSLKLPSLMKFLLAVENVKESRYEILNLMRGHLYENYQRNVSLKIRQRKYLKSNLLKDHREINISLFECPPFVIYIHSEENRTEIEYDGIEVRMIRAILSGWKIRWRPLTDLPSNKTSISGYKKLYLDIRKRRSDVALCSLWMTYGRMTVIDMTIPWERLLLTFLVPRPKKLPAGMLICLAWSGDSWRNFLFSLIFFTIVLLMFSKISPGKNLHENIVVVIFDIIAISVGNSPSSVTCLPNCLRILFLSWALLSLLAMTSYSTEYTSLLSSPPYSSPIDSVEDLVNKGLYWGEDTFGRDAKLRYTEDKYILEFADRFRLETDKGQREDRVSRGDYAIFSQVLSGILIEENSMSETVRSSVRMMQQPLIALPIAIGLQKNSPYKPFFDEKISQMIEAGLIDHWGKCLARTYGLFPLSQTTDEPEPLRFDSFEGAFYLLGFGLILARLYGVGLIFMEVLADHSVPVPLGTLGEPTCLEFDLQEESNIFIYIIELKSTLQQNTPSTRLTCLVCRHRPIFDTLSTLAMHRKGKKHLYELGKYLACKRSHELKQLKADHKDFVRTGVVSIEPLPVPPAQTKLLAHSVPYSSCVRRKTSVLRRKPVLGVSCMPEFDISLSGVTTGAKPSANSQVRKYLKGLWKKRSLEKTVAKCRENYGGKLGHQNIKDVVAESSALKNGQEVRTESVSIVASAGASDGFKDIGAPQSASITAQKEASHYIQLRMSGWIKDAKGNWVKDPEAEFDSDEDEPPPLPT</sequence>
<dbReference type="GO" id="GO:0015276">
    <property type="term" value="F:ligand-gated monoatomic ion channel activity"/>
    <property type="evidence" value="ECO:0007669"/>
    <property type="project" value="InterPro"/>
</dbReference>
<dbReference type="Pfam" id="PF00060">
    <property type="entry name" value="Lig_chan"/>
    <property type="match status" value="1"/>
</dbReference>